<feature type="domain" description="Pectinesterase inhibitor" evidence="13">
    <location>
        <begin position="37"/>
        <end position="193"/>
    </location>
</feature>
<dbReference type="CDD" id="cd15798">
    <property type="entry name" value="PMEI-like_3"/>
    <property type="match status" value="2"/>
</dbReference>
<evidence type="ECO:0000256" key="4">
    <source>
        <dbReference type="ARBA" id="ARBA00007786"/>
    </source>
</evidence>
<dbReference type="PROSITE" id="PS00800">
    <property type="entry name" value="PECTINESTERASE_1"/>
    <property type="match status" value="1"/>
</dbReference>
<keyword evidence="5" id="KW-0964">Secreted</keyword>
<evidence type="ECO:0000256" key="7">
    <source>
        <dbReference type="ARBA" id="ARBA00022801"/>
    </source>
</evidence>
<feature type="compositionally biased region" description="Low complexity" evidence="11">
    <location>
        <begin position="932"/>
        <end position="1002"/>
    </location>
</feature>
<gene>
    <name evidence="14" type="ORF">K7X08_009354</name>
</gene>
<feature type="domain" description="Pectinesterase inhibitor" evidence="13">
    <location>
        <begin position="611"/>
        <end position="763"/>
    </location>
</feature>
<evidence type="ECO:0000256" key="11">
    <source>
        <dbReference type="SAM" id="MobiDB-lite"/>
    </source>
</evidence>
<keyword evidence="8" id="KW-0063">Aspartyl esterase</keyword>
<keyword evidence="5" id="KW-0134">Cell wall</keyword>
<feature type="chain" id="PRO_5040515258" description="Pectinesterase inhibitor domain-containing protein" evidence="12">
    <location>
        <begin position="21"/>
        <end position="1035"/>
    </location>
</feature>
<keyword evidence="15" id="KW-1185">Reference proteome</keyword>
<dbReference type="NCBIfam" id="TIGR01614">
    <property type="entry name" value="PME_inhib"/>
    <property type="match status" value="3"/>
</dbReference>
<reference evidence="15" key="1">
    <citation type="journal article" date="2023" name="Proc. Natl. Acad. Sci. U.S.A.">
        <title>Genomic and structural basis for evolution of tropane alkaloid biosynthesis.</title>
        <authorList>
            <person name="Wanga Y.-J."/>
            <person name="Taina T."/>
            <person name="Yua J.-Y."/>
            <person name="Lia J."/>
            <person name="Xua B."/>
            <person name="Chenc J."/>
            <person name="D'Auriad J.C."/>
            <person name="Huanga J.-P."/>
            <person name="Huanga S.-X."/>
        </authorList>
    </citation>
    <scope>NUCLEOTIDE SEQUENCE [LARGE SCALE GENOMIC DNA]</scope>
    <source>
        <strain evidence="15">cv. KIB-2019</strain>
    </source>
</reference>
<keyword evidence="9" id="KW-0961">Cell wall biogenesis/degradation</keyword>
<dbReference type="Pfam" id="PF04043">
    <property type="entry name" value="PMEI"/>
    <property type="match status" value="3"/>
</dbReference>
<name>A0A9Q1RUP3_9SOLA</name>
<evidence type="ECO:0000256" key="6">
    <source>
        <dbReference type="ARBA" id="ARBA00022729"/>
    </source>
</evidence>
<evidence type="ECO:0000256" key="9">
    <source>
        <dbReference type="ARBA" id="ARBA00023316"/>
    </source>
</evidence>
<evidence type="ECO:0000259" key="13">
    <source>
        <dbReference type="SMART" id="SM00856"/>
    </source>
</evidence>
<evidence type="ECO:0000256" key="1">
    <source>
        <dbReference type="ARBA" id="ARBA00004191"/>
    </source>
</evidence>
<dbReference type="GO" id="GO:0042545">
    <property type="term" value="P:cell wall modification"/>
    <property type="evidence" value="ECO:0007669"/>
    <property type="project" value="InterPro"/>
</dbReference>
<evidence type="ECO:0000256" key="2">
    <source>
        <dbReference type="ARBA" id="ARBA00005184"/>
    </source>
</evidence>
<evidence type="ECO:0000256" key="5">
    <source>
        <dbReference type="ARBA" id="ARBA00022512"/>
    </source>
</evidence>
<evidence type="ECO:0000256" key="10">
    <source>
        <dbReference type="ARBA" id="ARBA00047928"/>
    </source>
</evidence>
<feature type="region of interest" description="Disordered" evidence="11">
    <location>
        <begin position="924"/>
        <end position="1035"/>
    </location>
</feature>
<feature type="domain" description="Pectinesterase inhibitor" evidence="13">
    <location>
        <begin position="353"/>
        <end position="504"/>
    </location>
</feature>
<dbReference type="InterPro" id="IPR035513">
    <property type="entry name" value="Invertase/methylesterase_inhib"/>
</dbReference>
<dbReference type="InterPro" id="IPR012334">
    <property type="entry name" value="Pectin_lyas_fold"/>
</dbReference>
<comment type="similarity">
    <text evidence="3">In the N-terminal section; belongs to the PMEI family.</text>
</comment>
<feature type="signal peptide" evidence="12">
    <location>
        <begin position="1"/>
        <end position="20"/>
    </location>
</feature>
<dbReference type="InterPro" id="IPR000070">
    <property type="entry name" value="Pectinesterase_cat"/>
</dbReference>
<dbReference type="FunFam" id="1.20.140.40:FF:000001">
    <property type="entry name" value="Pectinesterase"/>
    <property type="match status" value="1"/>
</dbReference>
<evidence type="ECO:0000313" key="15">
    <source>
        <dbReference type="Proteomes" id="UP001152561"/>
    </source>
</evidence>
<feature type="compositionally biased region" description="Low complexity" evidence="11">
    <location>
        <begin position="1009"/>
        <end position="1020"/>
    </location>
</feature>
<comment type="subcellular location">
    <subcellularLocation>
        <location evidence="1">Secreted</location>
        <location evidence="1">Cell wall</location>
    </subcellularLocation>
</comment>
<dbReference type="InterPro" id="IPR018040">
    <property type="entry name" value="Pectinesterase_Tyr_AS"/>
</dbReference>
<comment type="caution">
    <text evidence="14">The sequence shown here is derived from an EMBL/GenBank/DDBJ whole genome shotgun (WGS) entry which is preliminary data.</text>
</comment>
<accession>A0A9Q1RUP3</accession>
<comment type="similarity">
    <text evidence="4">In the C-terminal section; belongs to the pectinesterase family.</text>
</comment>
<dbReference type="InterPro" id="IPR011050">
    <property type="entry name" value="Pectin_lyase_fold/virulence"/>
</dbReference>
<dbReference type="SUPFAM" id="SSF101148">
    <property type="entry name" value="Plant invertase/pectin methylesterase inhibitor"/>
    <property type="match status" value="3"/>
</dbReference>
<dbReference type="Gene3D" id="2.160.20.10">
    <property type="entry name" value="Single-stranded right-handed beta-helix, Pectin lyase-like"/>
    <property type="match status" value="3"/>
</dbReference>
<dbReference type="GO" id="GO:0030599">
    <property type="term" value="F:pectinesterase activity"/>
    <property type="evidence" value="ECO:0007669"/>
    <property type="project" value="UniProtKB-EC"/>
</dbReference>
<keyword evidence="6 12" id="KW-0732">Signal</keyword>
<dbReference type="GO" id="GO:0004857">
    <property type="term" value="F:enzyme inhibitor activity"/>
    <property type="evidence" value="ECO:0007669"/>
    <property type="project" value="InterPro"/>
</dbReference>
<evidence type="ECO:0000313" key="14">
    <source>
        <dbReference type="EMBL" id="KAJ8572843.1"/>
    </source>
</evidence>
<dbReference type="OrthoDB" id="2019149at2759"/>
<dbReference type="SMART" id="SM00856">
    <property type="entry name" value="PMEI"/>
    <property type="match status" value="3"/>
</dbReference>
<dbReference type="InterPro" id="IPR006501">
    <property type="entry name" value="Pectinesterase_inhib_dom"/>
</dbReference>
<comment type="pathway">
    <text evidence="2">Glycan metabolism; pectin degradation; 2-dehydro-3-deoxy-D-gluconate from pectin: step 1/5.</text>
</comment>
<dbReference type="PANTHER" id="PTHR31707">
    <property type="entry name" value="PECTINESTERASE"/>
    <property type="match status" value="1"/>
</dbReference>
<evidence type="ECO:0000256" key="3">
    <source>
        <dbReference type="ARBA" id="ARBA00006027"/>
    </source>
</evidence>
<organism evidence="14 15">
    <name type="scientific">Anisodus acutangulus</name>
    <dbReference type="NCBI Taxonomy" id="402998"/>
    <lineage>
        <taxon>Eukaryota</taxon>
        <taxon>Viridiplantae</taxon>
        <taxon>Streptophyta</taxon>
        <taxon>Embryophyta</taxon>
        <taxon>Tracheophyta</taxon>
        <taxon>Spermatophyta</taxon>
        <taxon>Magnoliopsida</taxon>
        <taxon>eudicotyledons</taxon>
        <taxon>Gunneridae</taxon>
        <taxon>Pentapetalae</taxon>
        <taxon>asterids</taxon>
        <taxon>lamiids</taxon>
        <taxon>Solanales</taxon>
        <taxon>Solanaceae</taxon>
        <taxon>Solanoideae</taxon>
        <taxon>Hyoscyameae</taxon>
        <taxon>Anisodus</taxon>
    </lineage>
</organism>
<evidence type="ECO:0000256" key="12">
    <source>
        <dbReference type="SAM" id="SignalP"/>
    </source>
</evidence>
<dbReference type="CDD" id="cd15799">
    <property type="entry name" value="PMEI-like_4"/>
    <property type="match status" value="1"/>
</dbReference>
<proteinExistence type="inferred from homology"/>
<dbReference type="Pfam" id="PF01095">
    <property type="entry name" value="Pectinesterase"/>
    <property type="match status" value="2"/>
</dbReference>
<dbReference type="SUPFAM" id="SSF51126">
    <property type="entry name" value="Pectin lyase-like"/>
    <property type="match status" value="3"/>
</dbReference>
<dbReference type="Proteomes" id="UP001152561">
    <property type="component" value="Unassembled WGS sequence"/>
</dbReference>
<dbReference type="Gene3D" id="1.20.140.40">
    <property type="entry name" value="Invertase/pectin methylesterase inhibitor family protein"/>
    <property type="match status" value="3"/>
</dbReference>
<dbReference type="AlphaFoldDB" id="A0A9Q1RUP3"/>
<keyword evidence="7" id="KW-0378">Hydrolase</keyword>
<dbReference type="EMBL" id="JAJAGQ010000001">
    <property type="protein sequence ID" value="KAJ8572843.1"/>
    <property type="molecule type" value="Genomic_DNA"/>
</dbReference>
<evidence type="ECO:0000256" key="8">
    <source>
        <dbReference type="ARBA" id="ARBA00023085"/>
    </source>
</evidence>
<protein>
    <recommendedName>
        <fullName evidence="13">Pectinesterase inhibitor domain-containing protein</fullName>
    </recommendedName>
</protein>
<sequence length="1035" mass="113996">MEFTKFLFVLILLPFYQVLSQYEYETFHPSQTSPTLDPHAMIIQACNNIQNQALCLAHIQSNLDYHDGHRDPHSILRAAIQNSLNQAKLAIQSITKFSTLSASSRDQMAIEDCQELLDFSVTELAWSLGEMRKIRAGSKNVHYEGNLKAWLSAALSNQDTCLEGFEGTDRHLENFIKGSLTQVTQLINNVLTLYVQLHTLPFKQPRNETIIYENQEYPEWMTHGDKNMLASSPSRMHVDAVVALDGSDRYRSIAQAVNEAPSYSNRRYVIYVKRGIYNENVDLKKKKTNIMLVGDGIGATVITGNRNFMQGWTTFRTATVAVSGKGFIARDITFRNTAGPKTFQGVALRVDSDQSAFFSITPYPNLCKTLLPQNNSIDIYDSGRLSIQLSLSTTSQIINSINDFLNPIALLLPKSIISALQDCQFLLGLNIDLLSNAVDVAKKPNNSLENTEADDAETWLSATITNKQTCLDGLQVATSNLQVANLVKPLISKGSMMCSVSLALFKKGWNPGSGVGDAISWSILKIRQKVVVNPDGTGDYTTINDAIAAAPSNSLAGEGYYQIYVVAGVYHEHFEERVKSNPPGPSPLQFVVVVVTMNWNDKKASDQDVTTTKKAIESICQTTHYQHTCVESLESSADGSTDPKDLIQKSFKVTIKRIKEAVENSTLLQKLEKDPRAKLALENCVKLAWQAVHDLNRTHTKFESFEFNDLSHWIADLKIWLSGAITYQETCLDGFEETTGETGEKMRKALNTSMELTSNGLSMITEISAVFTSLNAGSNRRRLLFDETPVLGHGIELLPDWMDMGRRRLLAVNISKEIKPDMPEGWLKWNETFAFETLFYTEFNNKGSGSSKKERVNWKGVKELPINRVQRFTASQFLDGDAWIPSTGTPYTAGFFLPRPQYDSSVEFSPVDDEEYQDLGSADAVAGPVSVPAESPTDSSAESPTESPTESPAESPTDSSAESPAESPPESTSTESPSTESSAEGPSTESPPSESPVESPAADTDEYKAASQAPSSAESPNGEIWLNGSGSDGSS</sequence>
<comment type="catalytic activity">
    <reaction evidence="10">
        <text>[(1-&gt;4)-alpha-D-galacturonosyl methyl ester](n) + n H2O = [(1-&gt;4)-alpha-D-galacturonosyl](n) + n methanol + n H(+)</text>
        <dbReference type="Rhea" id="RHEA:22380"/>
        <dbReference type="Rhea" id="RHEA-COMP:14570"/>
        <dbReference type="Rhea" id="RHEA-COMP:14573"/>
        <dbReference type="ChEBI" id="CHEBI:15377"/>
        <dbReference type="ChEBI" id="CHEBI:15378"/>
        <dbReference type="ChEBI" id="CHEBI:17790"/>
        <dbReference type="ChEBI" id="CHEBI:140522"/>
        <dbReference type="ChEBI" id="CHEBI:140523"/>
        <dbReference type="EC" id="3.1.1.11"/>
    </reaction>
</comment>